<dbReference type="Proteomes" id="UP000188929">
    <property type="component" value="Unassembled WGS sequence"/>
</dbReference>
<dbReference type="OrthoDB" id="73183at2"/>
<evidence type="ECO:0000313" key="1">
    <source>
        <dbReference type="EMBL" id="ONH31409.1"/>
    </source>
</evidence>
<dbReference type="InterPro" id="IPR025355">
    <property type="entry name" value="DUF4259"/>
</dbReference>
<dbReference type="Pfam" id="PF14078">
    <property type="entry name" value="DUF4259"/>
    <property type="match status" value="1"/>
</dbReference>
<accession>A0A1V2IET4</accession>
<evidence type="ECO:0008006" key="3">
    <source>
        <dbReference type="Google" id="ProtNLM"/>
    </source>
</evidence>
<sequence>MGAWGPGHFDNDGALDFVDDLLDAPAANRVDLVQRLLARAVDAEGHLEIDPGSHVVVAAALIAAQCPGGEPVSDSRWPLEPLPAFPDDLRSLAVEALDRVLADGSELAELWSETASAEDWRREVLLLRRVLDQPMPGEVPLFEV</sequence>
<evidence type="ECO:0000313" key="2">
    <source>
        <dbReference type="Proteomes" id="UP000188929"/>
    </source>
</evidence>
<keyword evidence="2" id="KW-1185">Reference proteome</keyword>
<organism evidence="1 2">
    <name type="scientific">Pseudofrankia asymbiotica</name>
    <dbReference type="NCBI Taxonomy" id="1834516"/>
    <lineage>
        <taxon>Bacteria</taxon>
        <taxon>Bacillati</taxon>
        <taxon>Actinomycetota</taxon>
        <taxon>Actinomycetes</taxon>
        <taxon>Frankiales</taxon>
        <taxon>Frankiaceae</taxon>
        <taxon>Pseudofrankia</taxon>
    </lineage>
</organism>
<reference evidence="2" key="1">
    <citation type="submission" date="2016-10" db="EMBL/GenBank/DDBJ databases">
        <title>Frankia sp. NRRL B-16386 Genome sequencing.</title>
        <authorList>
            <person name="Ghodhbane-Gtari F."/>
            <person name="Swanson E."/>
            <person name="Gueddou A."/>
            <person name="Hezbri K."/>
            <person name="Ktari K."/>
            <person name="Nouioui I."/>
            <person name="Morris K."/>
            <person name="Simpson S."/>
            <person name="Abebe-Akele F."/>
            <person name="Thomas K."/>
            <person name="Gtari M."/>
            <person name="Tisa L.S."/>
        </authorList>
    </citation>
    <scope>NUCLEOTIDE SEQUENCE [LARGE SCALE GENOMIC DNA]</scope>
    <source>
        <strain evidence="2">NRRL B-16386</strain>
    </source>
</reference>
<comment type="caution">
    <text evidence="1">The sequence shown here is derived from an EMBL/GenBank/DDBJ whole genome shotgun (WGS) entry which is preliminary data.</text>
</comment>
<dbReference type="EMBL" id="MOMC01000016">
    <property type="protein sequence ID" value="ONH31409.1"/>
    <property type="molecule type" value="Genomic_DNA"/>
</dbReference>
<name>A0A1V2IET4_9ACTN</name>
<proteinExistence type="predicted"/>
<dbReference type="AlphaFoldDB" id="A0A1V2IET4"/>
<gene>
    <name evidence="1" type="ORF">BL253_09150</name>
</gene>
<protein>
    <recommendedName>
        <fullName evidence="3">DUF4259 domain-containing protein</fullName>
    </recommendedName>
</protein>
<dbReference type="RefSeq" id="WP_076815515.1">
    <property type="nucleotide sequence ID" value="NZ_MOMC01000016.1"/>
</dbReference>
<dbReference type="STRING" id="1834516.BL253_09150"/>